<evidence type="ECO:0000313" key="7">
    <source>
        <dbReference type="EMBL" id="PSL40414.1"/>
    </source>
</evidence>
<keyword evidence="8" id="KW-1185">Reference proteome</keyword>
<dbReference type="UniPathway" id="UPA00028">
    <property type="reaction ID" value="UER00004"/>
</dbReference>
<dbReference type="InterPro" id="IPR036291">
    <property type="entry name" value="NAD(P)-bd_dom_sf"/>
</dbReference>
<dbReference type="InterPro" id="IPR013328">
    <property type="entry name" value="6PGD_dom2"/>
</dbReference>
<dbReference type="Pfam" id="PF02558">
    <property type="entry name" value="ApbA"/>
    <property type="match status" value="1"/>
</dbReference>
<evidence type="ECO:0000259" key="6">
    <source>
        <dbReference type="Pfam" id="PF08546"/>
    </source>
</evidence>
<dbReference type="InterPro" id="IPR013752">
    <property type="entry name" value="KPA_reductase"/>
</dbReference>
<keyword evidence="4" id="KW-0566">Pantothenate biosynthesis</keyword>
<comment type="function">
    <text evidence="4">Catalyzes the NADPH-dependent reduction of ketopantoate into pantoic acid.</text>
</comment>
<comment type="pathway">
    <text evidence="4">Cofactor biosynthesis; (R)-pantothenate biosynthesis; (R)-pantoate from 3-methyl-2-oxobutanoate: step 2/2.</text>
</comment>
<dbReference type="GO" id="GO:0015940">
    <property type="term" value="P:pantothenate biosynthetic process"/>
    <property type="evidence" value="ECO:0007669"/>
    <property type="project" value="UniProtKB-UniPathway"/>
</dbReference>
<dbReference type="FunFam" id="1.10.1040.10:FF:000017">
    <property type="entry name" value="2-dehydropantoate 2-reductase"/>
    <property type="match status" value="1"/>
</dbReference>
<dbReference type="OrthoDB" id="9793586at2"/>
<dbReference type="Proteomes" id="UP000242682">
    <property type="component" value="Unassembled WGS sequence"/>
</dbReference>
<dbReference type="PANTHER" id="PTHR21708">
    <property type="entry name" value="PROBABLE 2-DEHYDROPANTOATE 2-REDUCTASE"/>
    <property type="match status" value="1"/>
</dbReference>
<dbReference type="InterPro" id="IPR003710">
    <property type="entry name" value="ApbA"/>
</dbReference>
<dbReference type="InterPro" id="IPR051402">
    <property type="entry name" value="KPR-Related"/>
</dbReference>
<dbReference type="GO" id="GO:0008677">
    <property type="term" value="F:2-dehydropantoate 2-reductase activity"/>
    <property type="evidence" value="ECO:0007669"/>
    <property type="project" value="UniProtKB-EC"/>
</dbReference>
<dbReference type="Gene3D" id="1.10.1040.10">
    <property type="entry name" value="N-(1-d-carboxylethyl)-l-norvaline Dehydrogenase, domain 2"/>
    <property type="match status" value="1"/>
</dbReference>
<evidence type="ECO:0000256" key="2">
    <source>
        <dbReference type="ARBA" id="ARBA00022857"/>
    </source>
</evidence>
<feature type="domain" description="Ketopantoate reductase C-terminal" evidence="6">
    <location>
        <begin position="177"/>
        <end position="301"/>
    </location>
</feature>
<feature type="domain" description="Ketopantoate reductase N-terminal" evidence="5">
    <location>
        <begin position="3"/>
        <end position="151"/>
    </location>
</feature>
<dbReference type="SUPFAM" id="SSF48179">
    <property type="entry name" value="6-phosphogluconate dehydrogenase C-terminal domain-like"/>
    <property type="match status" value="1"/>
</dbReference>
<dbReference type="FunFam" id="3.40.50.720:FF:000307">
    <property type="entry name" value="2-dehydropantoate 2-reductase"/>
    <property type="match status" value="1"/>
</dbReference>
<comment type="catalytic activity">
    <reaction evidence="4">
        <text>(R)-pantoate + NADP(+) = 2-dehydropantoate + NADPH + H(+)</text>
        <dbReference type="Rhea" id="RHEA:16233"/>
        <dbReference type="ChEBI" id="CHEBI:11561"/>
        <dbReference type="ChEBI" id="CHEBI:15378"/>
        <dbReference type="ChEBI" id="CHEBI:15980"/>
        <dbReference type="ChEBI" id="CHEBI:57783"/>
        <dbReference type="ChEBI" id="CHEBI:58349"/>
        <dbReference type="EC" id="1.1.1.169"/>
    </reaction>
</comment>
<dbReference type="SUPFAM" id="SSF51735">
    <property type="entry name" value="NAD(P)-binding Rossmann-fold domains"/>
    <property type="match status" value="1"/>
</dbReference>
<evidence type="ECO:0000313" key="8">
    <source>
        <dbReference type="Proteomes" id="UP000242682"/>
    </source>
</evidence>
<evidence type="ECO:0000256" key="3">
    <source>
        <dbReference type="ARBA" id="ARBA00023002"/>
    </source>
</evidence>
<name>A0A2P8H2H3_9BACL</name>
<dbReference type="AlphaFoldDB" id="A0A2P8H2H3"/>
<dbReference type="NCBIfam" id="TIGR00745">
    <property type="entry name" value="apbA_panE"/>
    <property type="match status" value="1"/>
</dbReference>
<dbReference type="InterPro" id="IPR013332">
    <property type="entry name" value="KPR_N"/>
</dbReference>
<organism evidence="7 8">
    <name type="scientific">Planomicrobium soli</name>
    <dbReference type="NCBI Taxonomy" id="1176648"/>
    <lineage>
        <taxon>Bacteria</taxon>
        <taxon>Bacillati</taxon>
        <taxon>Bacillota</taxon>
        <taxon>Bacilli</taxon>
        <taxon>Bacillales</taxon>
        <taxon>Caryophanaceae</taxon>
        <taxon>Planomicrobium</taxon>
    </lineage>
</organism>
<dbReference type="InterPro" id="IPR008927">
    <property type="entry name" value="6-PGluconate_DH-like_C_sf"/>
</dbReference>
<reference evidence="7 8" key="1">
    <citation type="submission" date="2018-03" db="EMBL/GenBank/DDBJ databases">
        <title>Genomic Encyclopedia of Type Strains, Phase III (KMG-III): the genomes of soil and plant-associated and newly described type strains.</title>
        <authorList>
            <person name="Whitman W."/>
        </authorList>
    </citation>
    <scope>NUCLEOTIDE SEQUENCE [LARGE SCALE GENOMIC DNA]</scope>
    <source>
        <strain evidence="7 8">CGMCC 1.12259</strain>
    </source>
</reference>
<dbReference type="Pfam" id="PF08546">
    <property type="entry name" value="ApbA_C"/>
    <property type="match status" value="1"/>
</dbReference>
<dbReference type="EMBL" id="PYAT01000005">
    <property type="protein sequence ID" value="PSL40414.1"/>
    <property type="molecule type" value="Genomic_DNA"/>
</dbReference>
<comment type="similarity">
    <text evidence="1 4">Belongs to the ketopantoate reductase family.</text>
</comment>
<dbReference type="GO" id="GO:0005737">
    <property type="term" value="C:cytoplasm"/>
    <property type="evidence" value="ECO:0007669"/>
    <property type="project" value="TreeGrafter"/>
</dbReference>
<protein>
    <recommendedName>
        <fullName evidence="4">2-dehydropantoate 2-reductase</fullName>
        <ecNumber evidence="4">1.1.1.169</ecNumber>
    </recommendedName>
    <alternativeName>
        <fullName evidence="4">Ketopantoate reductase</fullName>
    </alternativeName>
</protein>
<gene>
    <name evidence="7" type="ORF">B0H99_105192</name>
</gene>
<keyword evidence="2 4" id="KW-0521">NADP</keyword>
<evidence type="ECO:0000256" key="1">
    <source>
        <dbReference type="ARBA" id="ARBA00007870"/>
    </source>
</evidence>
<sequence length="303" mass="33548">MKILVVGAGGIGGYFGARLLEAGQDVTFLVRERRKKQLEETGLNVHSVNGDVHLEPKLVTAENSVDQYDLIILTVKSYQLPDAIQDIRPFVGKESMILPLLNGFAHIGELANVFSEEQVLGGLCFIETTLDHEGTIIQTSPMHQLVFGERSGEETERILRVKKALSGTKADFALSRNIIQDMWHKYLFIAAMSGITASMESPIGPVRELESGKRTISALLEELTAVMKGAAAPIKETIAEEQFKKIMSLDPGMKSSMQRDVEKGHSIEVDHLQGYLLKKAKSQQLAVPVLETIYTKLKLYELQ</sequence>
<proteinExistence type="inferred from homology"/>
<dbReference type="RefSeq" id="WP_106533191.1">
    <property type="nucleotide sequence ID" value="NZ_PYAT01000005.1"/>
</dbReference>
<evidence type="ECO:0000256" key="4">
    <source>
        <dbReference type="RuleBase" id="RU362068"/>
    </source>
</evidence>
<accession>A0A2P8H2H3</accession>
<dbReference type="EC" id="1.1.1.169" evidence="4"/>
<keyword evidence="3 4" id="KW-0560">Oxidoreductase</keyword>
<evidence type="ECO:0000259" key="5">
    <source>
        <dbReference type="Pfam" id="PF02558"/>
    </source>
</evidence>
<comment type="caution">
    <text evidence="7">The sequence shown here is derived from an EMBL/GenBank/DDBJ whole genome shotgun (WGS) entry which is preliminary data.</text>
</comment>
<dbReference type="PANTHER" id="PTHR21708:SF26">
    <property type="entry name" value="2-DEHYDROPANTOATE 2-REDUCTASE"/>
    <property type="match status" value="1"/>
</dbReference>
<dbReference type="Gene3D" id="3.40.50.720">
    <property type="entry name" value="NAD(P)-binding Rossmann-like Domain"/>
    <property type="match status" value="1"/>
</dbReference>